<keyword evidence="4" id="KW-1185">Reference proteome</keyword>
<evidence type="ECO:0000256" key="2">
    <source>
        <dbReference type="SAM" id="Phobius"/>
    </source>
</evidence>
<dbReference type="Proteomes" id="UP001353858">
    <property type="component" value="Unassembled WGS sequence"/>
</dbReference>
<keyword evidence="2" id="KW-0472">Membrane</keyword>
<dbReference type="EMBL" id="JARPUR010000003">
    <property type="protein sequence ID" value="KAK4879632.1"/>
    <property type="molecule type" value="Genomic_DNA"/>
</dbReference>
<dbReference type="InterPro" id="IPR036084">
    <property type="entry name" value="Ser_inhib-like_sf"/>
</dbReference>
<dbReference type="CDD" id="cd19941">
    <property type="entry name" value="TIL"/>
    <property type="match status" value="1"/>
</dbReference>
<feature type="transmembrane region" description="Helical" evidence="2">
    <location>
        <begin position="73"/>
        <end position="93"/>
    </location>
</feature>
<evidence type="ECO:0008006" key="5">
    <source>
        <dbReference type="Google" id="ProtNLM"/>
    </source>
</evidence>
<evidence type="ECO:0000256" key="1">
    <source>
        <dbReference type="SAM" id="MobiDB-lite"/>
    </source>
</evidence>
<protein>
    <recommendedName>
        <fullName evidence="5">TIL domain-containing protein</fullName>
    </recommendedName>
</protein>
<feature type="compositionally biased region" description="Basic and acidic residues" evidence="1">
    <location>
        <begin position="23"/>
        <end position="43"/>
    </location>
</feature>
<keyword evidence="2" id="KW-1133">Transmembrane helix</keyword>
<name>A0AAN7SFQ0_9COLE</name>
<gene>
    <name evidence="3" type="ORF">RN001_007778</name>
</gene>
<keyword evidence="2" id="KW-0812">Transmembrane</keyword>
<proteinExistence type="predicted"/>
<evidence type="ECO:0000313" key="4">
    <source>
        <dbReference type="Proteomes" id="UP001353858"/>
    </source>
</evidence>
<evidence type="ECO:0000313" key="3">
    <source>
        <dbReference type="EMBL" id="KAK4879632.1"/>
    </source>
</evidence>
<dbReference type="Gene3D" id="2.10.25.10">
    <property type="entry name" value="Laminin"/>
    <property type="match status" value="1"/>
</dbReference>
<reference evidence="4" key="1">
    <citation type="submission" date="2023-01" db="EMBL/GenBank/DDBJ databases">
        <title>Key to firefly adult light organ development and bioluminescence: homeobox transcription factors regulate luciferase expression and transportation to peroxisome.</title>
        <authorList>
            <person name="Fu X."/>
        </authorList>
    </citation>
    <scope>NUCLEOTIDE SEQUENCE [LARGE SCALE GENOMIC DNA]</scope>
</reference>
<dbReference type="SUPFAM" id="SSF57567">
    <property type="entry name" value="Serine protease inhibitors"/>
    <property type="match status" value="1"/>
</dbReference>
<comment type="caution">
    <text evidence="3">The sequence shown here is derived from an EMBL/GenBank/DDBJ whole genome shotgun (WGS) entry which is preliminary data.</text>
</comment>
<sequence>MLEEEQSLLNGRENNEENSQELNENRKMAKADKEQETVRRRNEDEDLNGEQPQISDEEYRKNANEDEGKTKCIMARLLVILCVSLYFILGAIYCHDCGEHAVWKLSSGCEPTCDLPFTPKPIRYCGKHEVWKLTLGCEPSCKLPVIPSPWGCVLDPVVKCVCVKGYYRNKNECVLLSECPVDV</sequence>
<organism evidence="3 4">
    <name type="scientific">Aquatica leii</name>
    <dbReference type="NCBI Taxonomy" id="1421715"/>
    <lineage>
        <taxon>Eukaryota</taxon>
        <taxon>Metazoa</taxon>
        <taxon>Ecdysozoa</taxon>
        <taxon>Arthropoda</taxon>
        <taxon>Hexapoda</taxon>
        <taxon>Insecta</taxon>
        <taxon>Pterygota</taxon>
        <taxon>Neoptera</taxon>
        <taxon>Endopterygota</taxon>
        <taxon>Coleoptera</taxon>
        <taxon>Polyphaga</taxon>
        <taxon>Elateriformia</taxon>
        <taxon>Elateroidea</taxon>
        <taxon>Lampyridae</taxon>
        <taxon>Luciolinae</taxon>
        <taxon>Aquatica</taxon>
    </lineage>
</organism>
<dbReference type="AlphaFoldDB" id="A0AAN7SFQ0"/>
<accession>A0AAN7SFQ0</accession>
<feature type="region of interest" description="Disordered" evidence="1">
    <location>
        <begin position="1"/>
        <end position="62"/>
    </location>
</feature>